<dbReference type="GO" id="GO:0046872">
    <property type="term" value="F:metal ion binding"/>
    <property type="evidence" value="ECO:0007669"/>
    <property type="project" value="UniProtKB-KW"/>
</dbReference>
<reference evidence="13" key="1">
    <citation type="submission" date="2016-10" db="EMBL/GenBank/DDBJ databases">
        <authorList>
            <person name="de Groot N.N."/>
        </authorList>
    </citation>
    <scope>NUCLEOTIDE SEQUENCE</scope>
</reference>
<evidence type="ECO:0000256" key="10">
    <source>
        <dbReference type="ARBA" id="ARBA00022884"/>
    </source>
</evidence>
<evidence type="ECO:0000256" key="1">
    <source>
        <dbReference type="ARBA" id="ARBA00001946"/>
    </source>
</evidence>
<keyword evidence="5" id="KW-0479">Metal-binding</keyword>
<dbReference type="InterPro" id="IPR002646">
    <property type="entry name" value="PolA_pol_head_dom"/>
</dbReference>
<dbReference type="GO" id="GO:0004810">
    <property type="term" value="F:CCA tRNA nucleotidyltransferase activity"/>
    <property type="evidence" value="ECO:0007669"/>
    <property type="project" value="UniProtKB-EC"/>
</dbReference>
<protein>
    <submittedName>
        <fullName evidence="13">tRNA nucleotidyltransferase</fullName>
        <ecNumber evidence="13">2.7.7.72</ecNumber>
    </submittedName>
</protein>
<dbReference type="GO" id="GO:0005524">
    <property type="term" value="F:ATP binding"/>
    <property type="evidence" value="ECO:0007669"/>
    <property type="project" value="UniProtKB-KW"/>
</dbReference>
<dbReference type="InterPro" id="IPR012006">
    <property type="entry name" value="CCA_bact"/>
</dbReference>
<evidence type="ECO:0000256" key="6">
    <source>
        <dbReference type="ARBA" id="ARBA00022741"/>
    </source>
</evidence>
<dbReference type="GO" id="GO:0001680">
    <property type="term" value="P:tRNA 3'-terminal CCA addition"/>
    <property type="evidence" value="ECO:0007669"/>
    <property type="project" value="InterPro"/>
</dbReference>
<dbReference type="EC" id="2.7.7.72" evidence="13"/>
<evidence type="ECO:0000313" key="13">
    <source>
        <dbReference type="EMBL" id="SFV63607.1"/>
    </source>
</evidence>
<dbReference type="PANTHER" id="PTHR47545">
    <property type="entry name" value="MULTIFUNCTIONAL CCA PROTEIN"/>
    <property type="match status" value="1"/>
</dbReference>
<comment type="cofactor">
    <cofactor evidence="1">
        <name>Mg(2+)</name>
        <dbReference type="ChEBI" id="CHEBI:18420"/>
    </cofactor>
</comment>
<accession>A0A1W1CCX8</accession>
<dbReference type="AlphaFoldDB" id="A0A1W1CCX8"/>
<proteinExistence type="predicted"/>
<evidence type="ECO:0000256" key="9">
    <source>
        <dbReference type="ARBA" id="ARBA00022842"/>
    </source>
</evidence>
<dbReference type="SUPFAM" id="SSF81301">
    <property type="entry name" value="Nucleotidyltransferase"/>
    <property type="match status" value="1"/>
</dbReference>
<evidence type="ECO:0000256" key="4">
    <source>
        <dbReference type="ARBA" id="ARBA00022695"/>
    </source>
</evidence>
<evidence type="ECO:0000256" key="8">
    <source>
        <dbReference type="ARBA" id="ARBA00022840"/>
    </source>
</evidence>
<evidence type="ECO:0000256" key="5">
    <source>
        <dbReference type="ARBA" id="ARBA00022723"/>
    </source>
</evidence>
<keyword evidence="8" id="KW-0067">ATP-binding</keyword>
<name>A0A1W1CCX8_9ZZZZ</name>
<keyword evidence="7" id="KW-0692">RNA repair</keyword>
<dbReference type="InterPro" id="IPR050124">
    <property type="entry name" value="tRNA_CCA-adding_enzyme"/>
</dbReference>
<evidence type="ECO:0000256" key="7">
    <source>
        <dbReference type="ARBA" id="ARBA00022800"/>
    </source>
</evidence>
<keyword evidence="6" id="KW-0547">Nucleotide-binding</keyword>
<dbReference type="Pfam" id="PF01743">
    <property type="entry name" value="PolyA_pol"/>
    <property type="match status" value="1"/>
</dbReference>
<keyword evidence="10" id="KW-0694">RNA-binding</keyword>
<dbReference type="Gene3D" id="1.10.3090.10">
    <property type="entry name" value="cca-adding enzyme, domain 2"/>
    <property type="match status" value="1"/>
</dbReference>
<sequence length="357" mass="41753">MIKTYLVGGAVRDKLLGLPVKDKDWVVVGSTTQEMLALGFKQVGRDFPVFLHPETNEEYALARTERKIKKGYTGFEFDANKTITLEQDLSRRDLTINAIAEDENGNIIDPFNGLEDIKNGLLKHTSPAFSEDPVRVLRVARFSARFKKYGFKIDHSTHKLMQEMVKNGEVDSLVPERVWLEIHKTLQYQTPSYFFKTLQSCGALQKIMPIFTKKYQPHQNDFLILDNLKTNDTQIKWALLLSSFTVDEIKQLYQTINTPKKFKDLVLLTTTWKDIVKNWEQQTPETLYDFFNLTDAFRRLERFEQLLNVFELLNIKTNNIKNYQQQLFKIDIKKLNNIAVELPKKRLKIIKKLHAQY</sequence>
<dbReference type="SUPFAM" id="SSF81891">
    <property type="entry name" value="Poly A polymerase C-terminal region-like"/>
    <property type="match status" value="1"/>
</dbReference>
<keyword evidence="9" id="KW-0460">Magnesium</keyword>
<evidence type="ECO:0000259" key="11">
    <source>
        <dbReference type="Pfam" id="PF01743"/>
    </source>
</evidence>
<keyword evidence="3" id="KW-0819">tRNA processing</keyword>
<keyword evidence="2 13" id="KW-0808">Transferase</keyword>
<feature type="domain" description="Poly A polymerase head" evidence="11">
    <location>
        <begin position="4"/>
        <end position="122"/>
    </location>
</feature>
<dbReference type="GO" id="GO:0003723">
    <property type="term" value="F:RNA binding"/>
    <property type="evidence" value="ECO:0007669"/>
    <property type="project" value="UniProtKB-KW"/>
</dbReference>
<evidence type="ECO:0000256" key="2">
    <source>
        <dbReference type="ARBA" id="ARBA00022679"/>
    </source>
</evidence>
<keyword evidence="4 13" id="KW-0548">Nucleotidyltransferase</keyword>
<dbReference type="EMBL" id="FPHJ01000041">
    <property type="protein sequence ID" value="SFV63607.1"/>
    <property type="molecule type" value="Genomic_DNA"/>
</dbReference>
<gene>
    <name evidence="13" type="ORF">MNB_SUP05-5-931</name>
</gene>
<dbReference type="InterPro" id="IPR032828">
    <property type="entry name" value="PolyA_RNA-bd"/>
</dbReference>
<feature type="domain" description="tRNA nucleotidyltransferase/poly(A) polymerase RNA and SrmB- binding" evidence="12">
    <location>
        <begin position="150"/>
        <end position="212"/>
    </location>
</feature>
<dbReference type="GO" id="GO:0042245">
    <property type="term" value="P:RNA repair"/>
    <property type="evidence" value="ECO:0007669"/>
    <property type="project" value="UniProtKB-KW"/>
</dbReference>
<organism evidence="13">
    <name type="scientific">hydrothermal vent metagenome</name>
    <dbReference type="NCBI Taxonomy" id="652676"/>
    <lineage>
        <taxon>unclassified sequences</taxon>
        <taxon>metagenomes</taxon>
        <taxon>ecological metagenomes</taxon>
    </lineage>
</organism>
<dbReference type="Gene3D" id="3.30.460.10">
    <property type="entry name" value="Beta Polymerase, domain 2"/>
    <property type="match status" value="1"/>
</dbReference>
<dbReference type="PANTHER" id="PTHR47545:SF1">
    <property type="entry name" value="MULTIFUNCTIONAL CCA PROTEIN"/>
    <property type="match status" value="1"/>
</dbReference>
<evidence type="ECO:0000256" key="3">
    <source>
        <dbReference type="ARBA" id="ARBA00022694"/>
    </source>
</evidence>
<dbReference type="CDD" id="cd05398">
    <property type="entry name" value="NT_ClassII-CCAase"/>
    <property type="match status" value="1"/>
</dbReference>
<dbReference type="InterPro" id="IPR043519">
    <property type="entry name" value="NT_sf"/>
</dbReference>
<dbReference type="Pfam" id="PF12627">
    <property type="entry name" value="PolyA_pol_RNAbd"/>
    <property type="match status" value="1"/>
</dbReference>
<evidence type="ECO:0000259" key="12">
    <source>
        <dbReference type="Pfam" id="PF12627"/>
    </source>
</evidence>
<dbReference type="PIRSF" id="PIRSF000813">
    <property type="entry name" value="CCA_bact"/>
    <property type="match status" value="1"/>
</dbReference>